<dbReference type="Gene3D" id="3.40.50.720">
    <property type="entry name" value="NAD(P)-binding Rossmann-like Domain"/>
    <property type="match status" value="1"/>
</dbReference>
<dbReference type="EMBL" id="CP006764">
    <property type="protein sequence ID" value="AIT61547.1"/>
    <property type="molecule type" value="Genomic_DNA"/>
</dbReference>
<dbReference type="RefSeq" id="WP_018020773.1">
    <property type="nucleotide sequence ID" value="NZ_AQUX01000001.1"/>
</dbReference>
<dbReference type="OrthoDB" id="4248066at2"/>
<evidence type="ECO:0000259" key="1">
    <source>
        <dbReference type="Pfam" id="PF13460"/>
    </source>
</evidence>
<evidence type="ECO:0000313" key="2">
    <source>
        <dbReference type="EMBL" id="AIT61547.1"/>
    </source>
</evidence>
<dbReference type="Pfam" id="PF13460">
    <property type="entry name" value="NAD_binding_10"/>
    <property type="match status" value="1"/>
</dbReference>
<dbReference type="eggNOG" id="COG0702">
    <property type="taxonomic scope" value="Bacteria"/>
</dbReference>
<name>A0A097IHD0_9CORY</name>
<dbReference type="PANTHER" id="PTHR15020:SF50">
    <property type="entry name" value="UPF0659 PROTEIN YMR090W"/>
    <property type="match status" value="1"/>
</dbReference>
<gene>
    <name evidence="2" type="ORF">CDOO_09900</name>
</gene>
<organism evidence="2 3">
    <name type="scientific">Corynebacterium doosanense CAU 212 = DSM 45436</name>
    <dbReference type="NCBI Taxonomy" id="558173"/>
    <lineage>
        <taxon>Bacteria</taxon>
        <taxon>Bacillati</taxon>
        <taxon>Actinomycetota</taxon>
        <taxon>Actinomycetes</taxon>
        <taxon>Mycobacteriales</taxon>
        <taxon>Corynebacteriaceae</taxon>
        <taxon>Corynebacterium</taxon>
    </lineage>
</organism>
<dbReference type="KEGG" id="cdo:CDOO_09900"/>
<accession>A0A097IHD0</accession>
<dbReference type="Proteomes" id="UP000029914">
    <property type="component" value="Chromosome"/>
</dbReference>
<dbReference type="STRING" id="558173.CDOO_09900"/>
<evidence type="ECO:0000313" key="3">
    <source>
        <dbReference type="Proteomes" id="UP000029914"/>
    </source>
</evidence>
<sequence length="226" mass="23962">MSTVIIIGGHGKVALRTAPLLIDAGHTVRSIIRKEEQAADIRDTGAEPVVADIASLSEDELVDLFRGAGAVIWAAGAGGGDADATWAIDRDAAIRTMDAAEKAQVNRYVMVSYFNSRLVDGRVPGVSKDEGMYPYYNAKSQADEHLKNSRLDYTIVGPSALNLDEPSGMITVDNSGESADLDVPETSRGNVAQVIAAALDEPEAVRKTIFFHDGDAPIAQAVKTGH</sequence>
<dbReference type="HOGENOM" id="CLU_025711_1_1_11"/>
<protein>
    <submittedName>
        <fullName evidence="2">NAD-dependent dehydratase</fullName>
    </submittedName>
</protein>
<dbReference type="InterPro" id="IPR016040">
    <property type="entry name" value="NAD(P)-bd_dom"/>
</dbReference>
<dbReference type="SUPFAM" id="SSF51735">
    <property type="entry name" value="NAD(P)-binding Rossmann-fold domains"/>
    <property type="match status" value="1"/>
</dbReference>
<dbReference type="InterPro" id="IPR036291">
    <property type="entry name" value="NAD(P)-bd_dom_sf"/>
</dbReference>
<dbReference type="AlphaFoldDB" id="A0A097IHD0"/>
<reference evidence="2 3" key="1">
    <citation type="submission" date="2013-09" db="EMBL/GenBank/DDBJ databases">
        <title>Complete genome sequence of Corynebacterium doosanense CAU 212(T) (=DSM 45436(T)), isolated from activated sludge.</title>
        <authorList>
            <person name="Schaffert L."/>
            <person name="Albersmeier A."/>
            <person name="Kalinowski J."/>
            <person name="Ruckert C."/>
        </authorList>
    </citation>
    <scope>NUCLEOTIDE SEQUENCE [LARGE SCALE GENOMIC DNA]</scope>
    <source>
        <strain evidence="2 3">CAU 212</strain>
    </source>
</reference>
<feature type="domain" description="NAD(P)-binding" evidence="1">
    <location>
        <begin position="8"/>
        <end position="202"/>
    </location>
</feature>
<dbReference type="PANTHER" id="PTHR15020">
    <property type="entry name" value="FLAVIN REDUCTASE-RELATED"/>
    <property type="match status" value="1"/>
</dbReference>
<proteinExistence type="predicted"/>
<keyword evidence="3" id="KW-1185">Reference proteome</keyword>